<dbReference type="Gene3D" id="3.30.930.10">
    <property type="entry name" value="Bira Bifunctional Protein, Domain 2"/>
    <property type="match status" value="1"/>
</dbReference>
<dbReference type="NCBIfam" id="TIGR00214">
    <property type="entry name" value="lipB"/>
    <property type="match status" value="1"/>
</dbReference>
<sequence>MVAYPILDIKACGLGARAYVESLEDALIETLGGLHIKARGRVPDATGVWVQDRKIAAIGVKLSRGVSSHGLALNINTDLSFFSHIIPCGIADKPVTTVQQELALQLQSGSSSSHVASFGDDSHHNSVTVMTSDAGGIVTSSRGTTSANVVFSLSSSGDLLPRDEASCSSHFHEAGPHARIRSSGSSYCSTTSKSGTSSAAVDGSEKHDHLISTIRSNGTTTVASARMLYSHVTDAFISKFCNRLGYPDPAEQTMLTSRDGSKPHIMSTVATTGDDDDEATNAVPYLQHVSTGRHSVRSQGGCSSVCTIEDAEDFMAKEITRLSAPLITYIT</sequence>
<dbReference type="InterPro" id="IPR004143">
    <property type="entry name" value="BPL_LPL_catalytic"/>
</dbReference>
<dbReference type="UniPathway" id="UPA00538">
    <property type="reaction ID" value="UER00592"/>
</dbReference>
<evidence type="ECO:0000256" key="6">
    <source>
        <dbReference type="SAM" id="MobiDB-lite"/>
    </source>
</evidence>
<dbReference type="SUPFAM" id="SSF55681">
    <property type="entry name" value="Class II aaRS and biotin synthetases"/>
    <property type="match status" value="1"/>
</dbReference>
<dbReference type="GO" id="GO:0009249">
    <property type="term" value="P:protein lipoylation"/>
    <property type="evidence" value="ECO:0007669"/>
    <property type="project" value="InterPro"/>
</dbReference>
<evidence type="ECO:0000256" key="5">
    <source>
        <dbReference type="ARBA" id="ARBA00023315"/>
    </source>
</evidence>
<evidence type="ECO:0000313" key="8">
    <source>
        <dbReference type="EMBL" id="GAX76431.1"/>
    </source>
</evidence>
<keyword evidence="9" id="KW-1185">Reference proteome</keyword>
<dbReference type="GO" id="GO:0033819">
    <property type="term" value="F:lipoyl(octanoyl) transferase activity"/>
    <property type="evidence" value="ECO:0007669"/>
    <property type="project" value="UniProtKB-EC"/>
</dbReference>
<evidence type="ECO:0000256" key="2">
    <source>
        <dbReference type="ARBA" id="ARBA00007907"/>
    </source>
</evidence>
<evidence type="ECO:0000313" key="9">
    <source>
        <dbReference type="Proteomes" id="UP000232323"/>
    </source>
</evidence>
<dbReference type="EMBL" id="BEGY01000017">
    <property type="protein sequence ID" value="GAX76431.1"/>
    <property type="molecule type" value="Genomic_DNA"/>
</dbReference>
<keyword evidence="5" id="KW-0012">Acyltransferase</keyword>
<dbReference type="OrthoDB" id="19908at2759"/>
<feature type="region of interest" description="Disordered" evidence="6">
    <location>
        <begin position="173"/>
        <end position="204"/>
    </location>
</feature>
<reference evidence="8 9" key="1">
    <citation type="submission" date="2017-08" db="EMBL/GenBank/DDBJ databases">
        <title>Acidophilic green algal genome provides insights into adaptation to an acidic environment.</title>
        <authorList>
            <person name="Hirooka S."/>
            <person name="Hirose Y."/>
            <person name="Kanesaki Y."/>
            <person name="Higuchi S."/>
            <person name="Fujiwara T."/>
            <person name="Onuma R."/>
            <person name="Era A."/>
            <person name="Ohbayashi R."/>
            <person name="Uzuka A."/>
            <person name="Nozaki H."/>
            <person name="Yoshikawa H."/>
            <person name="Miyagishima S.Y."/>
        </authorList>
    </citation>
    <scope>NUCLEOTIDE SEQUENCE [LARGE SCALE GENOMIC DNA]</scope>
    <source>
        <strain evidence="8 9">NIES-2499</strain>
    </source>
</reference>
<comment type="caution">
    <text evidence="8">The sequence shown here is derived from an EMBL/GenBank/DDBJ whole genome shotgun (WGS) entry which is preliminary data.</text>
</comment>
<evidence type="ECO:0000256" key="3">
    <source>
        <dbReference type="ARBA" id="ARBA00012334"/>
    </source>
</evidence>
<proteinExistence type="inferred from homology"/>
<dbReference type="STRING" id="1157962.A0A250X027"/>
<comment type="similarity">
    <text evidence="2">Belongs to the LipB family.</text>
</comment>
<protein>
    <recommendedName>
        <fullName evidence="3">lipoyl(octanoyl) transferase</fullName>
        <ecNumber evidence="3">2.3.1.181</ecNumber>
    </recommendedName>
</protein>
<feature type="domain" description="BPL/LPL catalytic" evidence="7">
    <location>
        <begin position="1"/>
        <end position="119"/>
    </location>
</feature>
<dbReference type="Pfam" id="PF21948">
    <property type="entry name" value="LplA-B_cat"/>
    <property type="match status" value="1"/>
</dbReference>
<dbReference type="Proteomes" id="UP000232323">
    <property type="component" value="Unassembled WGS sequence"/>
</dbReference>
<dbReference type="InterPro" id="IPR000544">
    <property type="entry name" value="Octanoyltransferase"/>
</dbReference>
<evidence type="ECO:0000256" key="1">
    <source>
        <dbReference type="ARBA" id="ARBA00004821"/>
    </source>
</evidence>
<evidence type="ECO:0000256" key="4">
    <source>
        <dbReference type="ARBA" id="ARBA00022679"/>
    </source>
</evidence>
<feature type="compositionally biased region" description="Low complexity" evidence="6">
    <location>
        <begin position="182"/>
        <end position="198"/>
    </location>
</feature>
<dbReference type="EC" id="2.3.1.181" evidence="3"/>
<dbReference type="AlphaFoldDB" id="A0A250X027"/>
<comment type="pathway">
    <text evidence="1">Protein modification; protein lipoylation via endogenous pathway; protein N(6)-(lipoyl)lysine from octanoyl-[acyl-carrier-protein]: step 1/2.</text>
</comment>
<keyword evidence="4" id="KW-0808">Transferase</keyword>
<gene>
    <name evidence="8" type="ORF">CEUSTIGMA_g3876.t1</name>
</gene>
<evidence type="ECO:0000259" key="7">
    <source>
        <dbReference type="PROSITE" id="PS51733"/>
    </source>
</evidence>
<organism evidence="8 9">
    <name type="scientific">Chlamydomonas eustigma</name>
    <dbReference type="NCBI Taxonomy" id="1157962"/>
    <lineage>
        <taxon>Eukaryota</taxon>
        <taxon>Viridiplantae</taxon>
        <taxon>Chlorophyta</taxon>
        <taxon>core chlorophytes</taxon>
        <taxon>Chlorophyceae</taxon>
        <taxon>CS clade</taxon>
        <taxon>Chlamydomonadales</taxon>
        <taxon>Chlamydomonadaceae</taxon>
        <taxon>Chlamydomonas</taxon>
    </lineage>
</organism>
<dbReference type="PANTHER" id="PTHR10993">
    <property type="entry name" value="OCTANOYLTRANSFERASE"/>
    <property type="match status" value="1"/>
</dbReference>
<name>A0A250X027_9CHLO</name>
<accession>A0A250X027</accession>
<dbReference type="PROSITE" id="PS51733">
    <property type="entry name" value="BPL_LPL_CATALYTIC"/>
    <property type="match status" value="1"/>
</dbReference>
<dbReference type="PANTHER" id="PTHR10993:SF15">
    <property type="entry name" value="OCTANOYLTRANSFERASE LIP2, MITOCHONDRIAL"/>
    <property type="match status" value="1"/>
</dbReference>
<dbReference type="InterPro" id="IPR045864">
    <property type="entry name" value="aa-tRNA-synth_II/BPL/LPL"/>
</dbReference>